<dbReference type="OrthoDB" id="9767754at2"/>
<feature type="binding site" evidence="8">
    <location>
        <position position="384"/>
    </location>
    <ligand>
        <name>[4Fe-4S] cluster</name>
        <dbReference type="ChEBI" id="CHEBI:49883"/>
        <label>1</label>
    </ligand>
</feature>
<dbReference type="Gene3D" id="3.30.70.20">
    <property type="match status" value="1"/>
</dbReference>
<dbReference type="Pfam" id="PF12838">
    <property type="entry name" value="Fer4_7"/>
    <property type="match status" value="1"/>
</dbReference>
<keyword evidence="8" id="KW-0997">Cell inner membrane</keyword>
<dbReference type="GO" id="GO:0009055">
    <property type="term" value="F:electron transfer activity"/>
    <property type="evidence" value="ECO:0007669"/>
    <property type="project" value="InterPro"/>
</dbReference>
<feature type="binding site" evidence="8">
    <location>
        <position position="430"/>
    </location>
    <ligand>
        <name>[4Fe-4S] cluster</name>
        <dbReference type="ChEBI" id="CHEBI:49883"/>
        <label>1</label>
    </ligand>
</feature>
<dbReference type="Pfam" id="PF13375">
    <property type="entry name" value="RnfC_N"/>
    <property type="match status" value="1"/>
</dbReference>
<evidence type="ECO:0000256" key="9">
    <source>
        <dbReference type="SAM" id="Coils"/>
    </source>
</evidence>
<dbReference type="NCBIfam" id="TIGR01945">
    <property type="entry name" value="rnfC"/>
    <property type="match status" value="1"/>
</dbReference>
<sequence>MSSALIDLKEVNARVWPLTGGVHPAENKHQSTATPIRIAPLPKRLVLPLSQHAGSPAEPVVQVGDKVLKGQLIAKATGFVSVPLHAPTSGTIAAIELHAIPHPSGMHDNCIVIDTDGEDRWCELNPVDDYRQTEPAQLVDIIRNAGIAGMGGAGFPSAIKLAPKNPVHTLILNGTECEPYITADDMLMRERAEQIITGADILMHLLKTERCLIGIEDNKPEAIHAMRMALSQRQGHNIKVVVFPTRYPSGGEKQLIQILTGQEVPSGKLPADLGIVVQNVGTAAAIEEAIVHGRPLISRITTLTGEALQTPQNLQVLLGTPVNHLLQVAGLKQERLHTLIMGGPMMGFSMDDASIPVVKTSNCVIAGSDIEFPAAPPAQACIRCGMCAEACPTSLLPQQLYWHAKAENHDQLKHHNLFDCIECGACSYVCPSSIPLVQYYRASKGEIRSLEAKHAKSERSKVRYENRQNRLEREKAEKEARRKANAEKAALLKAQKAAGASTPSSSEETDPVKAAIERAKAKKAAGTTGKAGKQELTPEQKKLKIDLSMANAQLKKTQRALKKAEETGEGDTGKLKANVDMLQAQANKLQQQFDAVMLAQPAAKPAVSADEKKLKIEHAMAKAALKKAERALTQAKDSGEGDIQALQATVDDCKTKADKLAAQLDSAATPAAKPAPSAEDKKLKIEQAMAKAALKKAERALAKALEEDSAETQALQESVDECRTKLKQLTLTPVAAEPSAQADKPKPAKPAQTDEVKKLKIENAMAKAALKKAQRAVDQADATTPELEAALNAAKEKAAAAQEAFEAHL</sequence>
<keyword evidence="2 8" id="KW-0004">4Fe-4S</keyword>
<feature type="binding site" evidence="8">
    <location>
        <position position="420"/>
    </location>
    <ligand>
        <name>[4Fe-4S] cluster</name>
        <dbReference type="ChEBI" id="CHEBI:49883"/>
        <label>2</label>
    </ligand>
</feature>
<dbReference type="GO" id="GO:0005886">
    <property type="term" value="C:plasma membrane"/>
    <property type="evidence" value="ECO:0007669"/>
    <property type="project" value="UniProtKB-SubCell"/>
</dbReference>
<keyword evidence="7 8" id="KW-0411">Iron-sulfur</keyword>
<keyword evidence="8" id="KW-1278">Translocase</keyword>
<keyword evidence="9" id="KW-0175">Coiled coil</keyword>
<keyword evidence="8" id="KW-0472">Membrane</keyword>
<comment type="function">
    <text evidence="8">Part of a membrane-bound complex that couples electron transfer with translocation of ions across the membrane.</text>
</comment>
<comment type="subcellular location">
    <subcellularLocation>
        <location evidence="8">Cell inner membrane</location>
        <topology evidence="8">Peripheral membrane protein</topology>
    </subcellularLocation>
</comment>
<gene>
    <name evidence="12" type="primary">rnfC1</name>
    <name evidence="8" type="synonym">rnfC</name>
    <name evidence="12" type="ORF">EZMO1_1178</name>
</gene>
<keyword evidence="1 8" id="KW-0813">Transport</keyword>
<keyword evidence="6 8" id="KW-0408">Iron</keyword>
<dbReference type="KEGG" id="emp:EZMO1_1178"/>
<evidence type="ECO:0000256" key="1">
    <source>
        <dbReference type="ARBA" id="ARBA00022448"/>
    </source>
</evidence>
<dbReference type="AlphaFoldDB" id="A0A142B9E7"/>
<keyword evidence="5 8" id="KW-0249">Electron transport</keyword>
<evidence type="ECO:0000256" key="6">
    <source>
        <dbReference type="ARBA" id="ARBA00023004"/>
    </source>
</evidence>
<dbReference type="EMBL" id="CP013251">
    <property type="protein sequence ID" value="AMO55373.1"/>
    <property type="molecule type" value="Genomic_DNA"/>
</dbReference>
<dbReference type="InterPro" id="IPR010208">
    <property type="entry name" value="Ion_transpt_RnfC/RsxC"/>
</dbReference>
<dbReference type="Proteomes" id="UP000071065">
    <property type="component" value="Chromosome"/>
</dbReference>
<protein>
    <recommendedName>
        <fullName evidence="8">Ion-translocating oxidoreductase complex subunit C</fullName>
        <ecNumber evidence="8">7.-.-.-</ecNumber>
    </recommendedName>
    <alternativeName>
        <fullName evidence="8">Rnf electron transport complex subunit C</fullName>
    </alternativeName>
</protein>
<reference evidence="12 13" key="1">
    <citation type="journal article" date="2016" name="Front. Microbiol.">
        <title>Genomic Insight into the Host-Endosymbiont Relationship of Endozoicomonas montiporae CL-33(T) with its Coral Host.</title>
        <authorList>
            <person name="Ding J.-Y."/>
            <person name="Shiu J.-H."/>
            <person name="Chen W.-M."/>
            <person name="Chiang Y.-R."/>
            <person name="Tang S.-L."/>
        </authorList>
    </citation>
    <scope>NUCLEOTIDE SEQUENCE [LARGE SCALE GENOMIC DNA]</scope>
    <source>
        <strain evidence="12 13">CL-33</strain>
    </source>
</reference>
<keyword evidence="8" id="KW-1003">Cell membrane</keyword>
<dbReference type="GO" id="GO:0046872">
    <property type="term" value="F:metal ion binding"/>
    <property type="evidence" value="ECO:0007669"/>
    <property type="project" value="UniProtKB-KW"/>
</dbReference>
<feature type="region of interest" description="Disordered" evidence="10">
    <location>
        <begin position="733"/>
        <end position="760"/>
    </location>
</feature>
<feature type="coiled-coil region" evidence="9">
    <location>
        <begin position="540"/>
        <end position="663"/>
    </location>
</feature>
<feature type="domain" description="4Fe-4S ferredoxin-type" evidence="11">
    <location>
        <begin position="371"/>
        <end position="401"/>
    </location>
</feature>
<dbReference type="InterPro" id="IPR026902">
    <property type="entry name" value="RnfC_N"/>
</dbReference>
<dbReference type="PROSITE" id="PS00198">
    <property type="entry name" value="4FE4S_FER_1"/>
    <property type="match status" value="2"/>
</dbReference>
<evidence type="ECO:0000256" key="5">
    <source>
        <dbReference type="ARBA" id="ARBA00022982"/>
    </source>
</evidence>
<dbReference type="SUPFAM" id="SSF46548">
    <property type="entry name" value="alpha-helical ferredoxin"/>
    <property type="match status" value="1"/>
</dbReference>
<keyword evidence="4 8" id="KW-0677">Repeat</keyword>
<evidence type="ECO:0000256" key="2">
    <source>
        <dbReference type="ARBA" id="ARBA00022485"/>
    </source>
</evidence>
<dbReference type="Gene3D" id="3.40.50.11540">
    <property type="entry name" value="NADH-ubiquinone oxidoreductase 51kDa subunit"/>
    <property type="match status" value="1"/>
</dbReference>
<dbReference type="PATRIC" id="fig|570277.3.peg.1288"/>
<evidence type="ECO:0000256" key="8">
    <source>
        <dbReference type="HAMAP-Rule" id="MF_00461"/>
    </source>
</evidence>
<dbReference type="RefSeq" id="WP_034874770.1">
    <property type="nucleotide sequence ID" value="NZ_CP013251.1"/>
</dbReference>
<comment type="subunit">
    <text evidence="8">The complex is composed of six subunits: RnfA, RnfB, RnfC, RnfD, RnfE and RnfG.</text>
</comment>
<feature type="compositionally biased region" description="Low complexity" evidence="10">
    <location>
        <begin position="487"/>
        <end position="498"/>
    </location>
</feature>
<evidence type="ECO:0000256" key="3">
    <source>
        <dbReference type="ARBA" id="ARBA00022723"/>
    </source>
</evidence>
<dbReference type="GO" id="GO:0022900">
    <property type="term" value="P:electron transport chain"/>
    <property type="evidence" value="ECO:0007669"/>
    <property type="project" value="UniProtKB-UniRule"/>
</dbReference>
<name>A0A142B9E7_9GAMM</name>
<dbReference type="Pfam" id="PF01512">
    <property type="entry name" value="Complex1_51K"/>
    <property type="match status" value="1"/>
</dbReference>
<dbReference type="InterPro" id="IPR017896">
    <property type="entry name" value="4Fe4S_Fe-S-bd"/>
</dbReference>
<dbReference type="InterPro" id="IPR037225">
    <property type="entry name" value="Nuo51_FMN-bd_sf"/>
</dbReference>
<accession>A0A142B9E7</accession>
<comment type="similarity">
    <text evidence="8">Belongs to the 4Fe4S bacterial-type ferredoxin family. RnfC subfamily.</text>
</comment>
<dbReference type="PROSITE" id="PS51379">
    <property type="entry name" value="4FE4S_FER_2"/>
    <property type="match status" value="2"/>
</dbReference>
<feature type="binding site" evidence="8">
    <location>
        <position position="426"/>
    </location>
    <ligand>
        <name>[4Fe-4S] cluster</name>
        <dbReference type="ChEBI" id="CHEBI:49883"/>
        <label>2</label>
    </ligand>
</feature>
<feature type="domain" description="4Fe-4S ferredoxin-type" evidence="11">
    <location>
        <begin position="411"/>
        <end position="440"/>
    </location>
</feature>
<dbReference type="PANTHER" id="PTHR43034:SF2">
    <property type="entry name" value="ION-TRANSLOCATING OXIDOREDUCTASE COMPLEX SUBUNIT C"/>
    <property type="match status" value="1"/>
</dbReference>
<evidence type="ECO:0000256" key="10">
    <source>
        <dbReference type="SAM" id="MobiDB-lite"/>
    </source>
</evidence>
<organism evidence="12 13">
    <name type="scientific">Endozoicomonas montiporae CL-33</name>
    <dbReference type="NCBI Taxonomy" id="570277"/>
    <lineage>
        <taxon>Bacteria</taxon>
        <taxon>Pseudomonadati</taxon>
        <taxon>Pseudomonadota</taxon>
        <taxon>Gammaproteobacteria</taxon>
        <taxon>Oceanospirillales</taxon>
        <taxon>Endozoicomonadaceae</taxon>
        <taxon>Endozoicomonas</taxon>
    </lineage>
</organism>
<dbReference type="PANTHER" id="PTHR43034">
    <property type="entry name" value="ION-TRANSLOCATING OXIDOREDUCTASE COMPLEX SUBUNIT C"/>
    <property type="match status" value="1"/>
</dbReference>
<feature type="compositionally biased region" description="Basic and acidic residues" evidence="10">
    <location>
        <begin position="451"/>
        <end position="486"/>
    </location>
</feature>
<feature type="binding site" evidence="8">
    <location>
        <position position="381"/>
    </location>
    <ligand>
        <name>[4Fe-4S] cluster</name>
        <dbReference type="ChEBI" id="CHEBI:49883"/>
        <label>1</label>
    </ligand>
</feature>
<evidence type="ECO:0000313" key="12">
    <source>
        <dbReference type="EMBL" id="AMO55373.1"/>
    </source>
</evidence>
<dbReference type="SUPFAM" id="SSF142019">
    <property type="entry name" value="Nqo1 FMN-binding domain-like"/>
    <property type="match status" value="1"/>
</dbReference>
<evidence type="ECO:0000259" key="11">
    <source>
        <dbReference type="PROSITE" id="PS51379"/>
    </source>
</evidence>
<keyword evidence="3 8" id="KW-0479">Metal-binding</keyword>
<dbReference type="STRING" id="570277.EZMO1_1178"/>
<evidence type="ECO:0000256" key="4">
    <source>
        <dbReference type="ARBA" id="ARBA00022737"/>
    </source>
</evidence>
<dbReference type="EC" id="7.-.-.-" evidence="8"/>
<feature type="binding site" evidence="8">
    <location>
        <position position="391"/>
    </location>
    <ligand>
        <name>[4Fe-4S] cluster</name>
        <dbReference type="ChEBI" id="CHEBI:49883"/>
        <label>2</label>
    </ligand>
</feature>
<dbReference type="HAMAP" id="MF_00461">
    <property type="entry name" value="RsxC_RnfC"/>
    <property type="match status" value="1"/>
</dbReference>
<feature type="binding site" evidence="8">
    <location>
        <position position="423"/>
    </location>
    <ligand>
        <name>[4Fe-4S] cluster</name>
        <dbReference type="ChEBI" id="CHEBI:49883"/>
        <label>2</label>
    </ligand>
</feature>
<dbReference type="GO" id="GO:0051539">
    <property type="term" value="F:4 iron, 4 sulfur cluster binding"/>
    <property type="evidence" value="ECO:0007669"/>
    <property type="project" value="UniProtKB-KW"/>
</dbReference>
<dbReference type="NCBIfam" id="NF003454">
    <property type="entry name" value="PRK05035.1"/>
    <property type="match status" value="1"/>
</dbReference>
<feature type="binding site" evidence="8">
    <location>
        <position position="387"/>
    </location>
    <ligand>
        <name>[4Fe-4S] cluster</name>
        <dbReference type="ChEBI" id="CHEBI:49883"/>
        <label>1</label>
    </ligand>
</feature>
<proteinExistence type="inferred from homology"/>
<feature type="region of interest" description="Disordered" evidence="10">
    <location>
        <begin position="451"/>
        <end position="512"/>
    </location>
</feature>
<dbReference type="InterPro" id="IPR017900">
    <property type="entry name" value="4Fe4S_Fe_S_CS"/>
</dbReference>
<dbReference type="InterPro" id="IPR011538">
    <property type="entry name" value="Nuo51_FMN-bd"/>
</dbReference>
<comment type="cofactor">
    <cofactor evidence="8">
        <name>[4Fe-4S] cluster</name>
        <dbReference type="ChEBI" id="CHEBI:49883"/>
    </cofactor>
    <text evidence="8">Binds 2 [4Fe-4S] clusters per subunit.</text>
</comment>
<evidence type="ECO:0000256" key="7">
    <source>
        <dbReference type="ARBA" id="ARBA00023014"/>
    </source>
</evidence>
<evidence type="ECO:0000313" key="13">
    <source>
        <dbReference type="Proteomes" id="UP000071065"/>
    </source>
</evidence>
<dbReference type="FunFam" id="3.30.70.20:FF:000044">
    <property type="entry name" value="Ion-translocating oxidoreductase complex subunit C"/>
    <property type="match status" value="1"/>
</dbReference>